<name>A0ABT7A9C1_9ACTN</name>
<organism evidence="1 2">
    <name type="scientific">Streptomyces iconiensis</name>
    <dbReference type="NCBI Taxonomy" id="1384038"/>
    <lineage>
        <taxon>Bacteria</taxon>
        <taxon>Bacillati</taxon>
        <taxon>Actinomycetota</taxon>
        <taxon>Actinomycetes</taxon>
        <taxon>Kitasatosporales</taxon>
        <taxon>Streptomycetaceae</taxon>
        <taxon>Streptomyces</taxon>
    </lineage>
</organism>
<sequence>MIHGPLRWYEVAERLRAAVHDALTDKPQRSGVVPGAIAWDECDCGLLAVSVGPIVWSDEFPDEATTRTANCNPVYEAAEIIVQVARCAPSPQGQDMAPTVAALDAAAQAVARDAYETRCAVLTALVGMVDEDIRDYFLRPQTPQGPAGGCVGTELRVSVAL</sequence>
<keyword evidence="2" id="KW-1185">Reference proteome</keyword>
<protein>
    <submittedName>
        <fullName evidence="1">Uncharacterized protein</fullName>
    </submittedName>
</protein>
<evidence type="ECO:0000313" key="1">
    <source>
        <dbReference type="EMBL" id="MDJ1137925.1"/>
    </source>
</evidence>
<dbReference type="EMBL" id="JANCPR020000069">
    <property type="protein sequence ID" value="MDJ1137925.1"/>
    <property type="molecule type" value="Genomic_DNA"/>
</dbReference>
<reference evidence="1 2" key="1">
    <citation type="submission" date="2023-05" db="EMBL/GenBank/DDBJ databases">
        <title>Streptantibioticus silvisoli sp. nov., acidotolerant actinomycetes 1 from pine litter.</title>
        <authorList>
            <person name="Swiecimska M."/>
            <person name="Golinska P."/>
            <person name="Sangal V."/>
            <person name="Wachnowicz B."/>
            <person name="Goodfellow M."/>
        </authorList>
    </citation>
    <scope>NUCLEOTIDE SEQUENCE [LARGE SCALE GENOMIC DNA]</scope>
    <source>
        <strain evidence="1 2">DSM 42109</strain>
    </source>
</reference>
<gene>
    <name evidence="1" type="ORF">NMN56_039410</name>
</gene>
<proteinExistence type="predicted"/>
<dbReference type="RefSeq" id="WP_274039016.1">
    <property type="nucleotide sequence ID" value="NZ_JANCPR020000069.1"/>
</dbReference>
<dbReference type="Proteomes" id="UP001214441">
    <property type="component" value="Unassembled WGS sequence"/>
</dbReference>
<accession>A0ABT7A9C1</accession>
<comment type="caution">
    <text evidence="1">The sequence shown here is derived from an EMBL/GenBank/DDBJ whole genome shotgun (WGS) entry which is preliminary data.</text>
</comment>
<evidence type="ECO:0000313" key="2">
    <source>
        <dbReference type="Proteomes" id="UP001214441"/>
    </source>
</evidence>